<evidence type="ECO:0000313" key="19">
    <source>
        <dbReference type="EMBL" id="EDQ05429.1"/>
    </source>
</evidence>
<evidence type="ECO:0000256" key="10">
    <source>
        <dbReference type="ARBA" id="ARBA00023027"/>
    </source>
</evidence>
<dbReference type="Pfam" id="PF04205">
    <property type="entry name" value="FMN_bind"/>
    <property type="match status" value="1"/>
</dbReference>
<keyword evidence="8 16" id="KW-1278">Translocase</keyword>
<dbReference type="Proteomes" id="UP000003257">
    <property type="component" value="Unassembled WGS sequence"/>
</dbReference>
<organism evidence="19 20">
    <name type="scientific">Sulfitobacter indolifex HEL-45</name>
    <dbReference type="NCBI Taxonomy" id="391624"/>
    <lineage>
        <taxon>Bacteria</taxon>
        <taxon>Pseudomonadati</taxon>
        <taxon>Pseudomonadota</taxon>
        <taxon>Alphaproteobacteria</taxon>
        <taxon>Rhodobacterales</taxon>
        <taxon>Roseobacteraceae</taxon>
        <taxon>Sulfitobacter</taxon>
    </lineage>
</organism>
<keyword evidence="1 16" id="KW-0813">Transport</keyword>
<comment type="caution">
    <text evidence="19">The sequence shown here is derived from an EMBL/GenBank/DDBJ whole genome shotgun (WGS) entry which is preliminary data.</text>
</comment>
<evidence type="ECO:0000256" key="2">
    <source>
        <dbReference type="ARBA" id="ARBA00022475"/>
    </source>
</evidence>
<proteinExistence type="inferred from homology"/>
<evidence type="ECO:0000256" key="1">
    <source>
        <dbReference type="ARBA" id="ARBA00022448"/>
    </source>
</evidence>
<evidence type="ECO:0000256" key="13">
    <source>
        <dbReference type="ARBA" id="ARBA00023075"/>
    </source>
</evidence>
<keyword evidence="4 16" id="KW-0597">Phosphoprotein</keyword>
<keyword evidence="5 16" id="KW-0285">Flavoprotein</keyword>
<keyword evidence="12 16" id="KW-0406">Ion transport</keyword>
<comment type="function">
    <text evidence="16">NQR complex catalyzes the reduction of ubiquinone-1 to ubiquinol by two successive reactions, coupled with the transport of Na(+) ions from the cytoplasm to the periplasm. NqrA to NqrE are probably involved in the second step, the conversion of ubisemiquinone to ubiquinol.</text>
</comment>
<sequence>MSNLSPIALWARFLALPNDSRTKTLGIAFLVALVSATAVSVTSVALKPRQEANVAALREAKLATMIATLPGLANILRATGAETLETAIVDLAEGTVATGIDPDRYDFLAAQTDPVQTVALTAEQDMAGIGRRPHYAPVFVLRGDEGLALVVLPVYGTGYQSTIRAYLALSADLNTIAGLSIYEQGETPGLGSRITDPAWQALWSDRQAVDPSGEVVITVVRGKSTGPAEVDGISGATRSATGVARLVRFWLGPDGFGPFLARLRSGEGL</sequence>
<keyword evidence="15 16" id="KW-0739">Sodium transport</keyword>
<evidence type="ECO:0000259" key="18">
    <source>
        <dbReference type="SMART" id="SM00900"/>
    </source>
</evidence>
<dbReference type="EMBL" id="ABID01000001">
    <property type="protein sequence ID" value="EDQ05429.1"/>
    <property type="molecule type" value="Genomic_DNA"/>
</dbReference>
<dbReference type="InterPro" id="IPR007329">
    <property type="entry name" value="FMN-bd"/>
</dbReference>
<keyword evidence="2 16" id="KW-1003">Cell membrane</keyword>
<comment type="cofactor">
    <cofactor evidence="16 17">
        <name>FMN</name>
        <dbReference type="ChEBI" id="CHEBI:58210"/>
    </cofactor>
</comment>
<comment type="subunit">
    <text evidence="16 17">Composed of six subunits; NqrA, NqrB, NqrC, NqrD, NqrE and NqrF.</text>
</comment>
<evidence type="ECO:0000256" key="17">
    <source>
        <dbReference type="PIRNR" id="PIRNR009437"/>
    </source>
</evidence>
<protein>
    <recommendedName>
        <fullName evidence="16 17">Na(+)-translocating NADH-quinone reductase subunit C</fullName>
        <shortName evidence="16 17">Na(+)-NQR subunit C</shortName>
        <shortName evidence="16 17">Na(+)-translocating NQR subunit C</shortName>
        <ecNumber evidence="16 17">7.2.1.1</ecNumber>
    </recommendedName>
    <alternativeName>
        <fullName evidence="16 17">NQR complex subunit C</fullName>
    </alternativeName>
    <alternativeName>
        <fullName evidence="16 17">NQR-1 subunit C</fullName>
    </alternativeName>
</protein>
<evidence type="ECO:0000256" key="6">
    <source>
        <dbReference type="ARBA" id="ARBA00022643"/>
    </source>
</evidence>
<feature type="modified residue" description="FMN phosphoryl threonine" evidence="16">
    <location>
        <position position="237"/>
    </location>
</feature>
<feature type="transmembrane region" description="Helical" evidence="16">
    <location>
        <begin position="25"/>
        <end position="46"/>
    </location>
</feature>
<keyword evidence="7 16" id="KW-0812">Transmembrane</keyword>
<evidence type="ECO:0000256" key="3">
    <source>
        <dbReference type="ARBA" id="ARBA00022519"/>
    </source>
</evidence>
<dbReference type="InterPro" id="IPR010204">
    <property type="entry name" value="NqrC"/>
</dbReference>
<comment type="catalytic activity">
    <reaction evidence="16 17">
        <text>a ubiquinone + n Na(+)(in) + NADH + H(+) = a ubiquinol + n Na(+)(out) + NAD(+)</text>
        <dbReference type="Rhea" id="RHEA:47748"/>
        <dbReference type="Rhea" id="RHEA-COMP:9565"/>
        <dbReference type="Rhea" id="RHEA-COMP:9566"/>
        <dbReference type="ChEBI" id="CHEBI:15378"/>
        <dbReference type="ChEBI" id="CHEBI:16389"/>
        <dbReference type="ChEBI" id="CHEBI:17976"/>
        <dbReference type="ChEBI" id="CHEBI:29101"/>
        <dbReference type="ChEBI" id="CHEBI:57540"/>
        <dbReference type="ChEBI" id="CHEBI:57945"/>
        <dbReference type="EC" id="7.2.1.1"/>
    </reaction>
</comment>
<dbReference type="PANTHER" id="PTHR37838">
    <property type="entry name" value="NA(+)-TRANSLOCATING NADH-QUINONE REDUCTASE SUBUNIT C"/>
    <property type="match status" value="1"/>
</dbReference>
<reference evidence="19 20" key="1">
    <citation type="submission" date="2007-11" db="EMBL/GenBank/DDBJ databases">
        <authorList>
            <person name="Wagner-Dobler I."/>
            <person name="Ferriera S."/>
            <person name="Johnson J."/>
            <person name="Kravitz S."/>
            <person name="Beeson K."/>
            <person name="Sutton G."/>
            <person name="Rogers Y.-H."/>
            <person name="Friedman R."/>
            <person name="Frazier M."/>
            <person name="Venter J.C."/>
        </authorList>
    </citation>
    <scope>NUCLEOTIDE SEQUENCE [LARGE SCALE GENOMIC DNA]</scope>
    <source>
        <strain evidence="19 20">HEL-45</strain>
    </source>
</reference>
<comment type="caution">
    <text evidence="16">Lacks conserved residue(s) required for the propagation of feature annotation.</text>
</comment>
<evidence type="ECO:0000256" key="5">
    <source>
        <dbReference type="ARBA" id="ARBA00022630"/>
    </source>
</evidence>
<feature type="domain" description="FMN-binding" evidence="18">
    <location>
        <begin position="158"/>
        <end position="254"/>
    </location>
</feature>
<dbReference type="PIRSF" id="PIRSF009437">
    <property type="entry name" value="NQR-1_subunit_C"/>
    <property type="match status" value="1"/>
</dbReference>
<evidence type="ECO:0000256" key="12">
    <source>
        <dbReference type="ARBA" id="ARBA00023065"/>
    </source>
</evidence>
<dbReference type="EC" id="7.2.1.1" evidence="16 17"/>
<evidence type="ECO:0000256" key="14">
    <source>
        <dbReference type="ARBA" id="ARBA00023136"/>
    </source>
</evidence>
<keyword evidence="14 16" id="KW-0472">Membrane</keyword>
<evidence type="ECO:0000256" key="16">
    <source>
        <dbReference type="HAMAP-Rule" id="MF_00427"/>
    </source>
</evidence>
<dbReference type="RefSeq" id="WP_007117499.1">
    <property type="nucleotide sequence ID" value="NZ_ABID01000001.1"/>
</dbReference>
<name>A0ABM9X7L3_9RHOB</name>
<keyword evidence="6 16" id="KW-0288">FMN</keyword>
<keyword evidence="9 16" id="KW-1133">Transmembrane helix</keyword>
<gene>
    <name evidence="16" type="primary">nqrC</name>
    <name evidence="19" type="ORF">OIHEL45_01425</name>
</gene>
<keyword evidence="13 16" id="KW-0830">Ubiquinone</keyword>
<comment type="similarity">
    <text evidence="16 17">Belongs to the NqrC family.</text>
</comment>
<evidence type="ECO:0000256" key="11">
    <source>
        <dbReference type="ARBA" id="ARBA00023053"/>
    </source>
</evidence>
<dbReference type="NCBIfam" id="TIGR01938">
    <property type="entry name" value="nqrC"/>
    <property type="match status" value="1"/>
</dbReference>
<evidence type="ECO:0000256" key="4">
    <source>
        <dbReference type="ARBA" id="ARBA00022553"/>
    </source>
</evidence>
<keyword evidence="11 16" id="KW-0915">Sodium</keyword>
<evidence type="ECO:0000313" key="20">
    <source>
        <dbReference type="Proteomes" id="UP000003257"/>
    </source>
</evidence>
<evidence type="ECO:0000256" key="7">
    <source>
        <dbReference type="ARBA" id="ARBA00022692"/>
    </source>
</evidence>
<dbReference type="HAMAP" id="MF_00427">
    <property type="entry name" value="NqrC"/>
    <property type="match status" value="1"/>
</dbReference>
<accession>A0ABM9X7L3</accession>
<dbReference type="SMART" id="SM00900">
    <property type="entry name" value="FMN_bind"/>
    <property type="match status" value="1"/>
</dbReference>
<dbReference type="PANTHER" id="PTHR37838:SF1">
    <property type="entry name" value="NA(+)-TRANSLOCATING NADH-QUINONE REDUCTASE SUBUNIT C"/>
    <property type="match status" value="1"/>
</dbReference>
<keyword evidence="20" id="KW-1185">Reference proteome</keyword>
<evidence type="ECO:0000256" key="9">
    <source>
        <dbReference type="ARBA" id="ARBA00022989"/>
    </source>
</evidence>
<evidence type="ECO:0000256" key="8">
    <source>
        <dbReference type="ARBA" id="ARBA00022967"/>
    </source>
</evidence>
<keyword evidence="10 16" id="KW-0520">NAD</keyword>
<comment type="subcellular location">
    <subcellularLocation>
        <location evidence="16">Cell membrane</location>
        <topology evidence="16">Single-pass membrane protein</topology>
    </subcellularLocation>
</comment>
<evidence type="ECO:0000256" key="15">
    <source>
        <dbReference type="ARBA" id="ARBA00023201"/>
    </source>
</evidence>
<keyword evidence="3" id="KW-0997">Cell inner membrane</keyword>